<protein>
    <recommendedName>
        <fullName evidence="4">Lipoprotein</fullName>
    </recommendedName>
</protein>
<feature type="compositionally biased region" description="Basic and acidic residues" evidence="1">
    <location>
        <begin position="209"/>
        <end position="237"/>
    </location>
</feature>
<dbReference type="InterPro" id="IPR011990">
    <property type="entry name" value="TPR-like_helical_dom_sf"/>
</dbReference>
<sequence>MEKFISFSLLWVLGGINLRKLALFILCIFLVGCTSKVYTDNFDKGKIELENGNYSEAIKFFEIAEQEKNTKEIDELISIAKILNDSLIAKKEGKFEASNYNAEKIIDYKIKEEVNKKIIESTKKQAREIVKQTDVESAQKEELEANISKGKVLLEQQKFDEAYTIFNALVTQEGDYPSYKLFKDLFVQATNLAKETVDKKEAYIVEQQNKAEEEKKKKAEEEKQRKIAEENAKKEAQKQAQNAKVSKEQAKQLVIQKLQLPNNPNLFVEYEYDNEHGDYVFHVYEVVIDDPKTKEGHTATWGWYGVDPKNKYVYDAFN</sequence>
<proteinExistence type="predicted"/>
<dbReference type="EMBL" id="CP067341">
    <property type="protein sequence ID" value="QQP13008.1"/>
    <property type="molecule type" value="Genomic_DNA"/>
</dbReference>
<gene>
    <name evidence="2" type="ORF">FJQ98_02735</name>
</gene>
<evidence type="ECO:0008006" key="4">
    <source>
        <dbReference type="Google" id="ProtNLM"/>
    </source>
</evidence>
<dbReference type="PROSITE" id="PS51257">
    <property type="entry name" value="PROKAR_LIPOPROTEIN"/>
    <property type="match status" value="1"/>
</dbReference>
<dbReference type="SUPFAM" id="SSF48452">
    <property type="entry name" value="TPR-like"/>
    <property type="match status" value="1"/>
</dbReference>
<evidence type="ECO:0000256" key="1">
    <source>
        <dbReference type="SAM" id="MobiDB-lite"/>
    </source>
</evidence>
<reference evidence="2 3" key="1">
    <citation type="submission" date="2020-01" db="EMBL/GenBank/DDBJ databases">
        <authorList>
            <person name="Liu G."/>
            <person name="Liu B."/>
        </authorList>
    </citation>
    <scope>NUCLEOTIDE SEQUENCE [LARGE SCALE GENOMIC DNA]</scope>
    <source>
        <strain evidence="2 3">FJAT-51161</strain>
    </source>
</reference>
<organism evidence="2 3">
    <name type="scientific">Lysinibacillus agricola</name>
    <dbReference type="NCBI Taxonomy" id="2590012"/>
    <lineage>
        <taxon>Bacteria</taxon>
        <taxon>Bacillati</taxon>
        <taxon>Bacillota</taxon>
        <taxon>Bacilli</taxon>
        <taxon>Bacillales</taxon>
        <taxon>Bacillaceae</taxon>
        <taxon>Lysinibacillus</taxon>
    </lineage>
</organism>
<name>A0ABX7AVU9_9BACI</name>
<keyword evidence="3" id="KW-1185">Reference proteome</keyword>
<accession>A0ABX7AVU9</accession>
<evidence type="ECO:0000313" key="2">
    <source>
        <dbReference type="EMBL" id="QQP13008.1"/>
    </source>
</evidence>
<dbReference type="Proteomes" id="UP000596049">
    <property type="component" value="Chromosome"/>
</dbReference>
<dbReference type="RefSeq" id="WP_143114851.1">
    <property type="nucleotide sequence ID" value="NZ_CP067341.1"/>
</dbReference>
<evidence type="ECO:0000313" key="3">
    <source>
        <dbReference type="Proteomes" id="UP000596049"/>
    </source>
</evidence>
<feature type="region of interest" description="Disordered" evidence="1">
    <location>
        <begin position="209"/>
        <end position="243"/>
    </location>
</feature>